<comment type="caution">
    <text evidence="2">The sequence shown here is derived from an EMBL/GenBank/DDBJ whole genome shotgun (WGS) entry which is preliminary data.</text>
</comment>
<evidence type="ECO:0000259" key="1">
    <source>
        <dbReference type="Pfam" id="PF12705"/>
    </source>
</evidence>
<name>A0A6C1KB27_XANAU</name>
<protein>
    <submittedName>
        <fullName evidence="2">Double-strand break repair protein AddB</fullName>
    </submittedName>
</protein>
<dbReference type="NCBIfam" id="TIGR02786">
    <property type="entry name" value="addB_alphas"/>
    <property type="match status" value="1"/>
</dbReference>
<sequence length="1015" mass="107538">MPRVLTIPSSAPFLPTLATALLDGTLVEGFAPRADPLALAGATVFLPTRRAGRLFAEALLEASRNAVLLLPKIVPLGDVDEDALAFSEDAPVLAAPHAIAPVHRRLVLARLVAHWRDTLAKAAGREAVAAGTAATFALADALGALFDDLTTAGLTVDGLDGLVPEELDRYFRVGLDFVRIARRAFTDYLDIAGLVEPAARRDALMDAEARRLAALGRDAGPVIAAGSTGSMPATARLLAAIAGLPKGAVVLPGLDQDLDAASFARITDGRDAAPDHPQYGLARLLPRLGVARGDVLPLAAPAPFGRERLMSETMRQAETSDLWASLSDRLPPAALGTAMAGISVVEADDPRAEALAIALLLRDSLEREGETAALVTPDRDLARRVAAEMARFGVALDDSAGTPLADSPAGRLAGLLVVAAAEDLAPVPLFALLTHPLAQFGLTPEAKADAVAALELVALRGPRPRAGIDGLRDAIAAFDREDYRGADPRRRMGEGALNHARDLVDRLDRALGPLLTLGAQRGAAPLSALVAAHRAAWVETAGPLDLDAEDAAEAALARTFETLDGAAGDGPALDLSAYADAAGALFADAMVRPRAEPHARIRILGPLEARLIHVDRMVLGALIEGSWPRIAETDPWLSRPMRGDLGLDLPERRIGLSAHDFAQGFGAAEVVLTFAAKVGGTQSVPSRFVQRLKTVAGEAEWIAARARGARWVQAARRLDDAPALPRAIRPAPAPPLALRPRRLSVTEVETFLRDPYSIYARHVLGLIPLDPLDAAPGGAERGSALHEAVGRFTQAHPRKLPPDALEQLLEEGRRAFAPLKAFPAEHALWWARFERAAGFLVAFERERRVHLDHVVAEASGSLEIPLGNAAFRLTGRADRIEVRSDGLLNILDYKTGTAPSARQVASLSPQLPLEAAMARRGAFPDVPAVDVADLLYVELKGGAAGGEEKPIRVKDRDTMDLAETALAGLESLLMAFENEAQGYRSLAAPQWSGTFGTYDHLARVREWALSGEEGE</sequence>
<dbReference type="InterPro" id="IPR014153">
    <property type="entry name" value="Ds_break_AddB"/>
</dbReference>
<dbReference type="Gene3D" id="3.90.320.10">
    <property type="match status" value="1"/>
</dbReference>
<dbReference type="EMBL" id="VAUP01000037">
    <property type="protein sequence ID" value="TLX41515.1"/>
    <property type="molecule type" value="Genomic_DNA"/>
</dbReference>
<organism evidence="2 3">
    <name type="scientific">Xanthobacter autotrophicus</name>
    <dbReference type="NCBI Taxonomy" id="280"/>
    <lineage>
        <taxon>Bacteria</taxon>
        <taxon>Pseudomonadati</taxon>
        <taxon>Pseudomonadota</taxon>
        <taxon>Alphaproteobacteria</taxon>
        <taxon>Hyphomicrobiales</taxon>
        <taxon>Xanthobacteraceae</taxon>
        <taxon>Xanthobacter</taxon>
    </lineage>
</organism>
<dbReference type="InterPro" id="IPR038726">
    <property type="entry name" value="PDDEXK_AddAB-type"/>
</dbReference>
<dbReference type="Proteomes" id="UP000305131">
    <property type="component" value="Unassembled WGS sequence"/>
</dbReference>
<dbReference type="Pfam" id="PF12705">
    <property type="entry name" value="PDDEXK_1"/>
    <property type="match status" value="1"/>
</dbReference>
<dbReference type="InterPro" id="IPR027417">
    <property type="entry name" value="P-loop_NTPase"/>
</dbReference>
<reference evidence="2 3" key="1">
    <citation type="submission" date="2019-05" db="EMBL/GenBank/DDBJ databases">
        <authorList>
            <person name="Zhou X."/>
        </authorList>
    </citation>
    <scope>NUCLEOTIDE SEQUENCE [LARGE SCALE GENOMIC DNA]</scope>
    <source>
        <strain evidence="2 3">DSM 432</strain>
    </source>
</reference>
<feature type="domain" description="PD-(D/E)XK endonuclease-like" evidence="1">
    <location>
        <begin position="742"/>
        <end position="966"/>
    </location>
</feature>
<proteinExistence type="predicted"/>
<dbReference type="OrthoDB" id="9780606at2"/>
<dbReference type="GeneID" id="95775512"/>
<evidence type="ECO:0000313" key="2">
    <source>
        <dbReference type="EMBL" id="TLX41515.1"/>
    </source>
</evidence>
<accession>A0A6C1KB27</accession>
<dbReference type="SUPFAM" id="SSF52540">
    <property type="entry name" value="P-loop containing nucleoside triphosphate hydrolases"/>
    <property type="match status" value="1"/>
</dbReference>
<dbReference type="AlphaFoldDB" id="A0A6C1KB27"/>
<evidence type="ECO:0000313" key="3">
    <source>
        <dbReference type="Proteomes" id="UP000305131"/>
    </source>
</evidence>
<gene>
    <name evidence="2" type="primary">addB</name>
    <name evidence="2" type="ORF">FBQ73_18850</name>
</gene>
<dbReference type="RefSeq" id="WP_138401025.1">
    <property type="nucleotide sequence ID" value="NZ_JBAFVI010000006.1"/>
</dbReference>
<dbReference type="InterPro" id="IPR011604">
    <property type="entry name" value="PDDEXK-like_dom_sf"/>
</dbReference>